<dbReference type="OrthoDB" id="5135119at2759"/>
<dbReference type="Pfam" id="PF14200">
    <property type="entry name" value="RicinB_lectin_2"/>
    <property type="match status" value="1"/>
</dbReference>
<keyword evidence="1" id="KW-0378">Hydrolase</keyword>
<name>A0A8H7PL62_9FUNG</name>
<dbReference type="InterPro" id="IPR007312">
    <property type="entry name" value="Phosphoesterase"/>
</dbReference>
<dbReference type="InterPro" id="IPR000772">
    <property type="entry name" value="Ricin_B_lectin"/>
</dbReference>
<dbReference type="SUPFAM" id="SSF50370">
    <property type="entry name" value="Ricin B-like lectins"/>
    <property type="match status" value="1"/>
</dbReference>
<accession>A0A8H7PL62</accession>
<proteinExistence type="predicted"/>
<dbReference type="AlphaFoldDB" id="A0A8H7PL62"/>
<dbReference type="InterPro" id="IPR017850">
    <property type="entry name" value="Alkaline_phosphatase_core_sf"/>
</dbReference>
<reference evidence="3" key="1">
    <citation type="submission" date="2020-12" db="EMBL/GenBank/DDBJ databases">
        <title>Metabolic potential, ecology and presence of endohyphal bacteria is reflected in genomic diversity of Mucoromycotina.</title>
        <authorList>
            <person name="Muszewska A."/>
            <person name="Okrasinska A."/>
            <person name="Steczkiewicz K."/>
            <person name="Drgas O."/>
            <person name="Orlowska M."/>
            <person name="Perlinska-Lenart U."/>
            <person name="Aleksandrzak-Piekarczyk T."/>
            <person name="Szatraj K."/>
            <person name="Zielenkiewicz U."/>
            <person name="Pilsyk S."/>
            <person name="Malc E."/>
            <person name="Mieczkowski P."/>
            <person name="Kruszewska J.S."/>
            <person name="Biernat P."/>
            <person name="Pawlowska J."/>
        </authorList>
    </citation>
    <scope>NUCLEOTIDE SEQUENCE</scope>
    <source>
        <strain evidence="3">WA0000051536</strain>
    </source>
</reference>
<sequence>MRCNEYNKTYPQSIPYTMKVITIAAAITAVLSVVSAAPATKKVNVDAAAPTGLEKIKYFVYFMQENRSFDHYYGTMAGVRGFKDPNVGIQANGNNLYYQPDPNSSDVKNGTKYLLPFQFKGNRAGCTAGGSNGWTQNHAALNGGLNNNWPSGNSPMSMGYENRTQIPFHFALAEAFTIGDMYFQSVTGPTNPNRVVWMSGTNSYGGYTLEDNTENPLLKWNTYPQNLTKAGVSWQVYQDNDNFDDNALAWFSYWNGLPAGTEKSKGLGFLGLQDFYNHAGNGTLPQVSFIVGPTELSEHPSNTPMAGAWLQQQVVNAVMHSPLWNETALIINYDESGGYYDHVVPPQAPKSDWVKDKFNGATVPIGYGPRVPIVCVSPFCRGGNVFTEVADHTATLRLLEEWVGQNANGSYKAPASLISAWSRKTTSSLINLFDFENPDYSIPVLPTVSKPAQTSSGAWDPTEMCNALTDPKSTPPYGKQTFPVVETGSLKVRGALTEGRNLVLSPTTSTSLHVVASNAKTHELAVKSKDTKSDSEVFIINQDGDNYSIKHSQTGKCLNASGNSITLNACSAAQWKIAYNPKGTTYQITHAASGKHFSAGSGKPKLSKTATPVHIYSVNY</sequence>
<dbReference type="Pfam" id="PF04185">
    <property type="entry name" value="Phosphoesterase"/>
    <property type="match status" value="1"/>
</dbReference>
<feature type="domain" description="Ricin B lectin" evidence="2">
    <location>
        <begin position="541"/>
        <end position="600"/>
    </location>
</feature>
<comment type="caution">
    <text evidence="3">The sequence shown here is derived from an EMBL/GenBank/DDBJ whole genome shotgun (WGS) entry which is preliminary data.</text>
</comment>
<dbReference type="InterPro" id="IPR035992">
    <property type="entry name" value="Ricin_B-like_lectins"/>
</dbReference>
<dbReference type="Proteomes" id="UP000612746">
    <property type="component" value="Unassembled WGS sequence"/>
</dbReference>
<evidence type="ECO:0000259" key="2">
    <source>
        <dbReference type="Pfam" id="PF14200"/>
    </source>
</evidence>
<dbReference type="CDD" id="cd00161">
    <property type="entry name" value="beta-trefoil_Ricin-like"/>
    <property type="match status" value="1"/>
</dbReference>
<dbReference type="PANTHER" id="PTHR31956">
    <property type="entry name" value="NON-SPECIFIC PHOSPHOLIPASE C4-RELATED"/>
    <property type="match status" value="1"/>
</dbReference>
<dbReference type="Gene3D" id="2.80.10.50">
    <property type="match status" value="1"/>
</dbReference>
<evidence type="ECO:0000313" key="4">
    <source>
        <dbReference type="Proteomes" id="UP000612746"/>
    </source>
</evidence>
<dbReference type="CDD" id="cd16014">
    <property type="entry name" value="PLC"/>
    <property type="match status" value="1"/>
</dbReference>
<keyword evidence="4" id="KW-1185">Reference proteome</keyword>
<evidence type="ECO:0000313" key="3">
    <source>
        <dbReference type="EMBL" id="KAG2176067.1"/>
    </source>
</evidence>
<dbReference type="GO" id="GO:0042578">
    <property type="term" value="F:phosphoric ester hydrolase activity"/>
    <property type="evidence" value="ECO:0007669"/>
    <property type="project" value="UniProtKB-ARBA"/>
</dbReference>
<dbReference type="EMBL" id="JAEPRA010000014">
    <property type="protein sequence ID" value="KAG2176067.1"/>
    <property type="molecule type" value="Genomic_DNA"/>
</dbReference>
<protein>
    <recommendedName>
        <fullName evidence="2">Ricin B lectin domain-containing protein</fullName>
    </recommendedName>
</protein>
<dbReference type="Gene3D" id="3.40.720.10">
    <property type="entry name" value="Alkaline Phosphatase, subunit A"/>
    <property type="match status" value="1"/>
</dbReference>
<gene>
    <name evidence="3" type="ORF">INT44_000546</name>
</gene>
<organism evidence="3 4">
    <name type="scientific">Umbelopsis vinacea</name>
    <dbReference type="NCBI Taxonomy" id="44442"/>
    <lineage>
        <taxon>Eukaryota</taxon>
        <taxon>Fungi</taxon>
        <taxon>Fungi incertae sedis</taxon>
        <taxon>Mucoromycota</taxon>
        <taxon>Mucoromycotina</taxon>
        <taxon>Umbelopsidomycetes</taxon>
        <taxon>Umbelopsidales</taxon>
        <taxon>Umbelopsidaceae</taxon>
        <taxon>Umbelopsis</taxon>
    </lineage>
</organism>
<evidence type="ECO:0000256" key="1">
    <source>
        <dbReference type="ARBA" id="ARBA00022801"/>
    </source>
</evidence>
<dbReference type="PANTHER" id="PTHR31956:SF1">
    <property type="entry name" value="NON-SPECIFIC PHOSPHOLIPASE C1"/>
    <property type="match status" value="1"/>
</dbReference>